<reference evidence="1 2" key="1">
    <citation type="submission" date="2015-02" db="EMBL/GenBank/DDBJ databases">
        <title>Pseudomonas helleri sp. nov. and Pseudomonas weihenstephanensis sp. nov., isolated from raw cows milk.</title>
        <authorList>
            <person name="von Neubeck M."/>
            <person name="Huptas C."/>
            <person name="Wenning M."/>
            <person name="Scherer S."/>
        </authorList>
    </citation>
    <scope>NUCLEOTIDE SEQUENCE [LARGE SCALE GENOMIC DNA]</scope>
    <source>
        <strain evidence="1 2">DSM 29166</strain>
    </source>
</reference>
<accession>A0A0J6IPE1</accession>
<gene>
    <name evidence="1" type="ORF">TU86_08465</name>
</gene>
<sequence>MAGKPTHLAQADWLNSIILRSLRGRAMKRLYEKGFPYLSESSSGEDGILMIKVVQVGQGYLFP</sequence>
<dbReference type="EMBL" id="JYLF01000003">
    <property type="protein sequence ID" value="KMN14034.1"/>
    <property type="molecule type" value="Genomic_DNA"/>
</dbReference>
<proteinExistence type="predicted"/>
<organism evidence="1 2">
    <name type="scientific">Pseudomonas weihenstephanensis</name>
    <dbReference type="NCBI Taxonomy" id="1608994"/>
    <lineage>
        <taxon>Bacteria</taxon>
        <taxon>Pseudomonadati</taxon>
        <taxon>Pseudomonadota</taxon>
        <taxon>Gammaproteobacteria</taxon>
        <taxon>Pseudomonadales</taxon>
        <taxon>Pseudomonadaceae</taxon>
        <taxon>Pseudomonas</taxon>
    </lineage>
</organism>
<dbReference type="Proteomes" id="UP000036325">
    <property type="component" value="Unassembled WGS sequence"/>
</dbReference>
<dbReference type="AlphaFoldDB" id="A0A0J6IPE1"/>
<dbReference type="PATRIC" id="fig|1608994.3.peg.2309"/>
<protein>
    <submittedName>
        <fullName evidence="1">Uncharacterized protein</fullName>
    </submittedName>
</protein>
<comment type="caution">
    <text evidence="1">The sequence shown here is derived from an EMBL/GenBank/DDBJ whole genome shotgun (WGS) entry which is preliminary data.</text>
</comment>
<evidence type="ECO:0000313" key="2">
    <source>
        <dbReference type="Proteomes" id="UP000036325"/>
    </source>
</evidence>
<evidence type="ECO:0000313" key="1">
    <source>
        <dbReference type="EMBL" id="KMN14034.1"/>
    </source>
</evidence>
<name>A0A0J6IPE1_9PSED</name>